<feature type="compositionally biased region" description="Polar residues" evidence="1">
    <location>
        <begin position="194"/>
        <end position="205"/>
    </location>
</feature>
<proteinExistence type="predicted"/>
<dbReference type="Proteomes" id="UP000001745">
    <property type="component" value="Unassembled WGS sequence"/>
</dbReference>
<dbReference type="eggNOG" id="ENOG502SRFI">
    <property type="taxonomic scope" value="Eukaryota"/>
</dbReference>
<dbReference type="HOGENOM" id="CLU_082502_0_0_1"/>
<feature type="region of interest" description="Disordered" evidence="1">
    <location>
        <begin position="1"/>
        <end position="208"/>
    </location>
</feature>
<feature type="compositionally biased region" description="Polar residues" evidence="1">
    <location>
        <begin position="167"/>
        <end position="177"/>
    </location>
</feature>
<name>B8M233_TALSN</name>
<reference evidence="3" key="1">
    <citation type="journal article" date="2015" name="Genome Announc.">
        <title>Genome sequence of the AIDS-associated pathogen Penicillium marneffei (ATCC18224) and its near taxonomic relative Talaromyces stipitatus (ATCC10500).</title>
        <authorList>
            <person name="Nierman W.C."/>
            <person name="Fedorova-Abrams N.D."/>
            <person name="Andrianopoulos A."/>
        </authorList>
    </citation>
    <scope>NUCLEOTIDE SEQUENCE [LARGE SCALE GENOMIC DNA]</scope>
    <source>
        <strain evidence="3">ATCC 10500 / CBS 375.48 / QM 6759 / NRRL 1006</strain>
    </source>
</reference>
<keyword evidence="3" id="KW-1185">Reference proteome</keyword>
<accession>B8M233</accession>
<dbReference type="OrthoDB" id="5383057at2759"/>
<dbReference type="OMA" id="EQKYPEC"/>
<dbReference type="RefSeq" id="XP_002478460.1">
    <property type="nucleotide sequence ID" value="XM_002478415.1"/>
</dbReference>
<evidence type="ECO:0000256" key="1">
    <source>
        <dbReference type="SAM" id="MobiDB-lite"/>
    </source>
</evidence>
<gene>
    <name evidence="2" type="ORF">TSTA_087330</name>
</gene>
<evidence type="ECO:0000313" key="2">
    <source>
        <dbReference type="EMBL" id="EED21497.1"/>
    </source>
</evidence>
<protein>
    <submittedName>
        <fullName evidence="2">Uncharacterized protein</fullName>
    </submittedName>
</protein>
<sequence>MDLQGTPIGNSTGGTKAITKVTSDPASNISIQEGPGPVPNDSLAGESVRQGGAFRQNPNSEPLGVSGSKATFNNTNTSGATTLPSAPQAGARDSDRKERYPDALGGQGNYPGTHLPESGYAGGSTQAKRDMGIGGHQHQYNTTEHAQAGGSGSQSNAGTAPSYVTPVVQNVGNTKPHGTNIKEGGFDSDPKKNASFNSDIGTNNDPGRLAEQKFQKYTAESGANAAYTNPTVDANQPYGVLGSDQRI</sequence>
<dbReference type="VEuPathDB" id="FungiDB:TSTA_087330"/>
<dbReference type="PhylomeDB" id="B8M233"/>
<feature type="compositionally biased region" description="Polar residues" evidence="1">
    <location>
        <begin position="7"/>
        <end position="31"/>
    </location>
</feature>
<feature type="compositionally biased region" description="Basic and acidic residues" evidence="1">
    <location>
        <begin position="92"/>
        <end position="101"/>
    </location>
</feature>
<dbReference type="AlphaFoldDB" id="B8M233"/>
<dbReference type="EMBL" id="EQ962653">
    <property type="protein sequence ID" value="EED21497.1"/>
    <property type="molecule type" value="Genomic_DNA"/>
</dbReference>
<evidence type="ECO:0000313" key="3">
    <source>
        <dbReference type="Proteomes" id="UP000001745"/>
    </source>
</evidence>
<feature type="region of interest" description="Disordered" evidence="1">
    <location>
        <begin position="228"/>
        <end position="247"/>
    </location>
</feature>
<organism evidence="2 3">
    <name type="scientific">Talaromyces stipitatus (strain ATCC 10500 / CBS 375.48 / QM 6759 / NRRL 1006)</name>
    <name type="common">Penicillium stipitatum</name>
    <dbReference type="NCBI Taxonomy" id="441959"/>
    <lineage>
        <taxon>Eukaryota</taxon>
        <taxon>Fungi</taxon>
        <taxon>Dikarya</taxon>
        <taxon>Ascomycota</taxon>
        <taxon>Pezizomycotina</taxon>
        <taxon>Eurotiomycetes</taxon>
        <taxon>Eurotiomycetidae</taxon>
        <taxon>Eurotiales</taxon>
        <taxon>Trichocomaceae</taxon>
        <taxon>Talaromyces</taxon>
        <taxon>Talaromyces sect. Talaromyces</taxon>
    </lineage>
</organism>
<dbReference type="GeneID" id="8100862"/>
<feature type="compositionally biased region" description="Polar residues" evidence="1">
    <location>
        <begin position="68"/>
        <end position="85"/>
    </location>
</feature>
<dbReference type="InParanoid" id="B8M233"/>